<dbReference type="SUPFAM" id="SSF55103">
    <property type="entry name" value="FAD-linked oxidases, C-terminal domain"/>
    <property type="match status" value="1"/>
</dbReference>
<accession>A0A0D6DXD1</accession>
<dbReference type="Gene3D" id="3.30.465.10">
    <property type="match status" value="1"/>
</dbReference>
<organism evidence="6 7">
    <name type="scientific">Pseudolactococcus piscium MKFS47</name>
    <dbReference type="NCBI Taxonomy" id="297352"/>
    <lineage>
        <taxon>Bacteria</taxon>
        <taxon>Bacillati</taxon>
        <taxon>Bacillota</taxon>
        <taxon>Bacilli</taxon>
        <taxon>Lactobacillales</taxon>
        <taxon>Streptococcaceae</taxon>
        <taxon>Pseudolactococcus</taxon>
    </lineage>
</organism>
<feature type="domain" description="FAD-binding PCMH-type" evidence="5">
    <location>
        <begin position="15"/>
        <end position="193"/>
    </location>
</feature>
<dbReference type="InterPro" id="IPR004113">
    <property type="entry name" value="FAD-bd_oxidored_4_C"/>
</dbReference>
<dbReference type="InterPro" id="IPR016166">
    <property type="entry name" value="FAD-bd_PCMH"/>
</dbReference>
<dbReference type="InterPro" id="IPR006094">
    <property type="entry name" value="Oxid_FAD_bind_N"/>
</dbReference>
<proteinExistence type="predicted"/>
<dbReference type="InterPro" id="IPR016169">
    <property type="entry name" value="FAD-bd_PCMH_sub2"/>
</dbReference>
<evidence type="ECO:0000256" key="1">
    <source>
        <dbReference type="ARBA" id="ARBA00001974"/>
    </source>
</evidence>
<dbReference type="Proteomes" id="UP000033166">
    <property type="component" value="Chromosome I"/>
</dbReference>
<dbReference type="PANTHER" id="PTHR42934:SF2">
    <property type="entry name" value="GLYCOLATE OXIDASE SUBUNIT GLCD"/>
    <property type="match status" value="1"/>
</dbReference>
<dbReference type="Gene3D" id="1.10.45.10">
    <property type="entry name" value="Vanillyl-alcohol Oxidase, Chain A, domain 4"/>
    <property type="match status" value="1"/>
</dbReference>
<gene>
    <name evidence="6" type="primary">glcD</name>
    <name evidence="6" type="ORF">LACPI_0946</name>
</gene>
<dbReference type="KEGG" id="lpk:LACPI_0946"/>
<dbReference type="Pfam" id="PF02913">
    <property type="entry name" value="FAD-oxidase_C"/>
    <property type="match status" value="1"/>
</dbReference>
<keyword evidence="4" id="KW-0560">Oxidoreductase</keyword>
<dbReference type="GO" id="GO:0071949">
    <property type="term" value="F:FAD binding"/>
    <property type="evidence" value="ECO:0007669"/>
    <property type="project" value="InterPro"/>
</dbReference>
<dbReference type="RefSeq" id="WP_047915331.1">
    <property type="nucleotide sequence ID" value="NZ_LN774769.1"/>
</dbReference>
<dbReference type="InterPro" id="IPR016171">
    <property type="entry name" value="Vanillyl_alc_oxidase_C-sub2"/>
</dbReference>
<evidence type="ECO:0000313" key="7">
    <source>
        <dbReference type="Proteomes" id="UP000033166"/>
    </source>
</evidence>
<evidence type="ECO:0000256" key="3">
    <source>
        <dbReference type="ARBA" id="ARBA00022827"/>
    </source>
</evidence>
<dbReference type="InterPro" id="IPR036318">
    <property type="entry name" value="FAD-bd_PCMH-like_sf"/>
</dbReference>
<evidence type="ECO:0000259" key="5">
    <source>
        <dbReference type="PROSITE" id="PS51387"/>
    </source>
</evidence>
<comment type="cofactor">
    <cofactor evidence="1">
        <name>FAD</name>
        <dbReference type="ChEBI" id="CHEBI:57692"/>
    </cofactor>
</comment>
<evidence type="ECO:0000256" key="4">
    <source>
        <dbReference type="ARBA" id="ARBA00023002"/>
    </source>
</evidence>
<dbReference type="Gene3D" id="3.30.70.2740">
    <property type="match status" value="1"/>
</dbReference>
<evidence type="ECO:0000313" key="6">
    <source>
        <dbReference type="EMBL" id="CEN28146.1"/>
    </source>
</evidence>
<name>A0A0D6DXD1_9LACT</name>
<dbReference type="FunFam" id="1.10.45.10:FF:000001">
    <property type="entry name" value="D-lactate dehydrogenase mitochondrial"/>
    <property type="match status" value="1"/>
</dbReference>
<dbReference type="PROSITE" id="PS51387">
    <property type="entry name" value="FAD_PCMH"/>
    <property type="match status" value="1"/>
</dbReference>
<keyword evidence="3" id="KW-0274">FAD</keyword>
<dbReference type="HOGENOM" id="CLU_017779_9_2_9"/>
<dbReference type="PANTHER" id="PTHR42934">
    <property type="entry name" value="GLYCOLATE OXIDASE SUBUNIT GLCD"/>
    <property type="match status" value="1"/>
</dbReference>
<dbReference type="STRING" id="1364.LP2241_20510"/>
<reference evidence="7" key="1">
    <citation type="submission" date="2015-01" db="EMBL/GenBank/DDBJ databases">
        <authorList>
            <person name="Andreevskaya M."/>
        </authorList>
    </citation>
    <scope>NUCLEOTIDE SEQUENCE [LARGE SCALE GENOMIC DNA]</scope>
    <source>
        <strain evidence="7">MKFS47</strain>
    </source>
</reference>
<dbReference type="InterPro" id="IPR016164">
    <property type="entry name" value="FAD-linked_Oxase-like_C"/>
</dbReference>
<dbReference type="GO" id="GO:0016491">
    <property type="term" value="F:oxidoreductase activity"/>
    <property type="evidence" value="ECO:0007669"/>
    <property type="project" value="UniProtKB-KW"/>
</dbReference>
<dbReference type="Pfam" id="PF01565">
    <property type="entry name" value="FAD_binding_4"/>
    <property type="match status" value="1"/>
</dbReference>
<keyword evidence="2" id="KW-0285">Flavoprotein</keyword>
<dbReference type="SUPFAM" id="SSF56176">
    <property type="entry name" value="FAD-binding/transporter-associated domain-like"/>
    <property type="match status" value="1"/>
</dbReference>
<dbReference type="EMBL" id="LN774769">
    <property type="protein sequence ID" value="CEN28146.1"/>
    <property type="molecule type" value="Genomic_DNA"/>
</dbReference>
<protein>
    <submittedName>
        <fullName evidence="6">Putative glycolate oxidase, subunit GlcD</fullName>
    </submittedName>
</protein>
<dbReference type="InterPro" id="IPR051914">
    <property type="entry name" value="FAD-linked_OxidoTrans_Type4"/>
</dbReference>
<evidence type="ECO:0000256" key="2">
    <source>
        <dbReference type="ARBA" id="ARBA00022630"/>
    </source>
</evidence>
<sequence length="434" mass="47261">MNISDKYLINRVTGEKGQAEALFFPMHEADIIDMVQTVRIKKQKLITIGGHTGLSGATFPDNHQVLMSLEKLNKIISLDSETLTLKVQAGVTIAQISDYLADTSYFYAPDPGSKLATIGGNAATNAGGMRAIKYGVTRDNIRSMRVVLASGQVMQVGSINLKDSSGYDLKDVFIGSEGTLGIITELDLKIQPKPKFRRDILLGFDSLSQLSPKVFAILSSGLVPATLEFFERDSIAYSEKGLGLRFPAIYGEAFLLITLDGNDEGQLAQELLYLSSLSAHTLALTDEEILQTVWQLRGAIVSSVELESLQEPLDVVVPVNKIASTIVALKDLAQAEGLSAIFFGHAGDGNIHANIIKNDLSDDVWEAKLGRYLDQLYAYIAQVGGKPSAEHGIGLLKKYYFEKYIDPIALATMKVMKVALDPENMLNPGKIFDL</sequence>
<dbReference type="AlphaFoldDB" id="A0A0D6DXD1"/>